<name>A0A8S4I0N8_9NEOP</name>
<dbReference type="CDD" id="cd00190">
    <property type="entry name" value="Tryp_SPc"/>
    <property type="match status" value="1"/>
</dbReference>
<accession>A0A8S4I0N8</accession>
<dbReference type="PROSITE" id="PS00134">
    <property type="entry name" value="TRYPSIN_HIS"/>
    <property type="match status" value="1"/>
</dbReference>
<evidence type="ECO:0000313" key="8">
    <source>
        <dbReference type="Proteomes" id="UP000838878"/>
    </source>
</evidence>
<dbReference type="InterPro" id="IPR046341">
    <property type="entry name" value="SET_dom_sf"/>
</dbReference>
<evidence type="ECO:0000256" key="1">
    <source>
        <dbReference type="ARBA" id="ARBA00023157"/>
    </source>
</evidence>
<evidence type="ECO:0000256" key="4">
    <source>
        <dbReference type="SAM" id="MobiDB-lite"/>
    </source>
</evidence>
<dbReference type="SUPFAM" id="SSF50494">
    <property type="entry name" value="Trypsin-like serine proteases"/>
    <property type="match status" value="1"/>
</dbReference>
<feature type="compositionally biased region" description="Low complexity" evidence="4">
    <location>
        <begin position="196"/>
        <end position="214"/>
    </location>
</feature>
<dbReference type="InterPro" id="IPR018114">
    <property type="entry name" value="TRYPSIN_HIS"/>
</dbReference>
<dbReference type="InterPro" id="IPR009003">
    <property type="entry name" value="Peptidase_S1_PA"/>
</dbReference>
<keyword evidence="3" id="KW-0645">Protease</keyword>
<dbReference type="OrthoDB" id="546450at2759"/>
<dbReference type="InterPro" id="IPR001254">
    <property type="entry name" value="Trypsin_dom"/>
</dbReference>
<dbReference type="GO" id="GO:0008757">
    <property type="term" value="F:S-adenosylmethionine-dependent methyltransferase activity"/>
    <property type="evidence" value="ECO:0007669"/>
    <property type="project" value="UniProtKB-ARBA"/>
</dbReference>
<proteinExistence type="inferred from homology"/>
<dbReference type="GO" id="GO:0004252">
    <property type="term" value="F:serine-type endopeptidase activity"/>
    <property type="evidence" value="ECO:0007669"/>
    <property type="project" value="InterPro"/>
</dbReference>
<evidence type="ECO:0000259" key="6">
    <source>
        <dbReference type="PROSITE" id="PS50280"/>
    </source>
</evidence>
<evidence type="ECO:0000256" key="3">
    <source>
        <dbReference type="RuleBase" id="RU363034"/>
    </source>
</evidence>
<dbReference type="Proteomes" id="UP000838878">
    <property type="component" value="Chromosome 1"/>
</dbReference>
<dbReference type="FunFam" id="2.40.10.10:FF:000002">
    <property type="entry name" value="Transmembrane protease serine"/>
    <property type="match status" value="1"/>
</dbReference>
<dbReference type="Gene3D" id="2.170.270.10">
    <property type="entry name" value="SET domain"/>
    <property type="match status" value="1"/>
</dbReference>
<dbReference type="PROSITE" id="PS00135">
    <property type="entry name" value="TRYPSIN_SER"/>
    <property type="match status" value="1"/>
</dbReference>
<dbReference type="InterPro" id="IPR001314">
    <property type="entry name" value="Peptidase_S1A"/>
</dbReference>
<dbReference type="PANTHER" id="PTHR24252">
    <property type="entry name" value="ACROSIN-RELATED"/>
    <property type="match status" value="1"/>
</dbReference>
<dbReference type="GO" id="GO:0008276">
    <property type="term" value="F:protein methyltransferase activity"/>
    <property type="evidence" value="ECO:0007669"/>
    <property type="project" value="UniProtKB-ARBA"/>
</dbReference>
<sequence>MTIMRGVKSIVAIRYLFQMKTPVQLFFTTTRLAQFVVTLLAVPADAGSSPAGGIHLRDEHEFRACFTAAAGMGANVFVSKYRSVRTLFGEDEACYIMDAKVQGNIGRYLNHSCSPNVFVQNVFVDTHDPRFPWVAFFALSYIKSGTELTWNYNYDVGSVPGKILYFSNVYSTNKIISKRHTQKQQSWIWKDRDDNGSNNNNFNNTTEWTTERPSTTESNPLCIFKDPPKPNFSAPGRRISAAKCLEYIWERKNRVDKNIKVTDCNRDLIKNRGSNGPYFVVGGIDTLTGEYPHMGGVGWRAREGTWIFKCGCSLISSKFTLTAAHCTKSPFDTRVQNPVPEIVRLGDKNIIDVFSEGLLPVDVKILRIITHPFYSPPKKYFDIALMEIEEIMSFTSNVQPACLWGQFDTSKLGTSATLTGWGVVETATKITSPKLQAAVVDVIDLEQCDALLRPSCNRHWCGVQEHQICGGKLSGGVDACQGDSGGPLQVKIPLPESSEGSMHFLIGVTSFGIGCALPDLPGVYTRVSSFIDWIESIVWPEN</sequence>
<dbReference type="PRINTS" id="PR00722">
    <property type="entry name" value="CHYMOTRYPSIN"/>
</dbReference>
<dbReference type="GO" id="GO:0008170">
    <property type="term" value="F:N-methyltransferase activity"/>
    <property type="evidence" value="ECO:0007669"/>
    <property type="project" value="UniProtKB-ARBA"/>
</dbReference>
<dbReference type="PROSITE" id="PS50280">
    <property type="entry name" value="SET"/>
    <property type="match status" value="1"/>
</dbReference>
<dbReference type="PROSITE" id="PS50240">
    <property type="entry name" value="TRYPSIN_DOM"/>
    <property type="match status" value="1"/>
</dbReference>
<keyword evidence="8" id="KW-1185">Reference proteome</keyword>
<dbReference type="SUPFAM" id="SSF82199">
    <property type="entry name" value="SET domain"/>
    <property type="match status" value="1"/>
</dbReference>
<dbReference type="EMBL" id="OV170221">
    <property type="protein sequence ID" value="CAH0712953.1"/>
    <property type="molecule type" value="Genomic_DNA"/>
</dbReference>
<evidence type="ECO:0000313" key="7">
    <source>
        <dbReference type="EMBL" id="CAH0712953.1"/>
    </source>
</evidence>
<evidence type="ECO:0000259" key="5">
    <source>
        <dbReference type="PROSITE" id="PS50240"/>
    </source>
</evidence>
<dbReference type="PANTHER" id="PTHR24252:SF7">
    <property type="entry name" value="HYALIN"/>
    <property type="match status" value="1"/>
</dbReference>
<dbReference type="AlphaFoldDB" id="A0A8S4I0N8"/>
<dbReference type="Pfam" id="PF00089">
    <property type="entry name" value="Trypsin"/>
    <property type="match status" value="1"/>
</dbReference>
<dbReference type="InterPro" id="IPR001214">
    <property type="entry name" value="SET_dom"/>
</dbReference>
<reference evidence="7" key="1">
    <citation type="submission" date="2021-12" db="EMBL/GenBank/DDBJ databases">
        <authorList>
            <person name="Martin H S."/>
        </authorList>
    </citation>
    <scope>NUCLEOTIDE SEQUENCE</scope>
</reference>
<protein>
    <submittedName>
        <fullName evidence="7">Uncharacterized protein</fullName>
    </submittedName>
</protein>
<organism evidence="7 8">
    <name type="scientific">Brenthis ino</name>
    <name type="common">lesser marbled fritillary</name>
    <dbReference type="NCBI Taxonomy" id="405034"/>
    <lineage>
        <taxon>Eukaryota</taxon>
        <taxon>Metazoa</taxon>
        <taxon>Ecdysozoa</taxon>
        <taxon>Arthropoda</taxon>
        <taxon>Hexapoda</taxon>
        <taxon>Insecta</taxon>
        <taxon>Pterygota</taxon>
        <taxon>Neoptera</taxon>
        <taxon>Endopterygota</taxon>
        <taxon>Lepidoptera</taxon>
        <taxon>Glossata</taxon>
        <taxon>Ditrysia</taxon>
        <taxon>Papilionoidea</taxon>
        <taxon>Nymphalidae</taxon>
        <taxon>Heliconiinae</taxon>
        <taxon>Argynnini</taxon>
        <taxon>Brenthis</taxon>
    </lineage>
</organism>
<feature type="domain" description="Peptidase S1" evidence="5">
    <location>
        <begin position="280"/>
        <end position="539"/>
    </location>
</feature>
<gene>
    <name evidence="7" type="ORF">BINO364_LOCUS164</name>
</gene>
<dbReference type="InterPro" id="IPR033116">
    <property type="entry name" value="TRYPSIN_SER"/>
</dbReference>
<feature type="region of interest" description="Disordered" evidence="4">
    <location>
        <begin position="190"/>
        <end position="214"/>
    </location>
</feature>
<evidence type="ECO:0000256" key="2">
    <source>
        <dbReference type="ARBA" id="ARBA00024195"/>
    </source>
</evidence>
<dbReference type="Gene3D" id="2.40.10.10">
    <property type="entry name" value="Trypsin-like serine proteases"/>
    <property type="match status" value="1"/>
</dbReference>
<keyword evidence="1" id="KW-1015">Disulfide bond</keyword>
<comment type="similarity">
    <text evidence="2">Belongs to the peptidase S1 family. CLIP subfamily.</text>
</comment>
<dbReference type="SMART" id="SM00020">
    <property type="entry name" value="Tryp_SPc"/>
    <property type="match status" value="1"/>
</dbReference>
<dbReference type="Pfam" id="PF00856">
    <property type="entry name" value="SET"/>
    <property type="match status" value="1"/>
</dbReference>
<dbReference type="GO" id="GO:0006508">
    <property type="term" value="P:proteolysis"/>
    <property type="evidence" value="ECO:0007669"/>
    <property type="project" value="UniProtKB-KW"/>
</dbReference>
<dbReference type="SMART" id="SM00317">
    <property type="entry name" value="SET"/>
    <property type="match status" value="1"/>
</dbReference>
<feature type="non-terminal residue" evidence="7">
    <location>
        <position position="542"/>
    </location>
</feature>
<keyword evidence="3" id="KW-0378">Hydrolase</keyword>
<feature type="domain" description="SET" evidence="6">
    <location>
        <begin position="60"/>
        <end position="153"/>
    </location>
</feature>
<dbReference type="InterPro" id="IPR043504">
    <property type="entry name" value="Peptidase_S1_PA_chymotrypsin"/>
</dbReference>
<keyword evidence="3" id="KW-0720">Serine protease</keyword>